<evidence type="ECO:0000256" key="2">
    <source>
        <dbReference type="ARBA" id="ARBA00022692"/>
    </source>
</evidence>
<dbReference type="AlphaFoldDB" id="A0A084GFA6"/>
<dbReference type="PANTHER" id="PTHR28018:SF3">
    <property type="entry name" value="RESPIRATORY SUPERCOMPLEX FACTOR 2, MITOCHONDRIAL"/>
    <property type="match status" value="1"/>
</dbReference>
<feature type="domain" description="HIG1" evidence="6">
    <location>
        <begin position="88"/>
        <end position="179"/>
    </location>
</feature>
<dbReference type="GO" id="GO:0033617">
    <property type="term" value="P:mitochondrial respiratory chain complex IV assembly"/>
    <property type="evidence" value="ECO:0007669"/>
    <property type="project" value="TreeGrafter"/>
</dbReference>
<dbReference type="OrthoDB" id="1915122at2759"/>
<proteinExistence type="predicted"/>
<dbReference type="VEuPathDB" id="FungiDB:SAPIO_CDS1424"/>
<dbReference type="HOGENOM" id="CLU_079101_0_0_1"/>
<evidence type="ECO:0000256" key="3">
    <source>
        <dbReference type="ARBA" id="ARBA00022989"/>
    </source>
</evidence>
<dbReference type="PROSITE" id="PS51503">
    <property type="entry name" value="HIG1"/>
    <property type="match status" value="1"/>
</dbReference>
<dbReference type="GeneID" id="27720496"/>
<dbReference type="KEGG" id="sapo:SAPIO_CDS1424"/>
<feature type="transmembrane region" description="Helical" evidence="5">
    <location>
        <begin position="146"/>
        <end position="167"/>
    </location>
</feature>
<keyword evidence="2 5" id="KW-0812">Transmembrane</keyword>
<keyword evidence="8" id="KW-1185">Reference proteome</keyword>
<dbReference type="GO" id="GO:0005739">
    <property type="term" value="C:mitochondrion"/>
    <property type="evidence" value="ECO:0007669"/>
    <property type="project" value="UniProtKB-SubCell"/>
</dbReference>
<keyword evidence="4 5" id="KW-0472">Membrane</keyword>
<dbReference type="InterPro" id="IPR040153">
    <property type="entry name" value="Rcf2"/>
</dbReference>
<accession>A0A084GFA6</accession>
<dbReference type="RefSeq" id="XP_016645817.1">
    <property type="nucleotide sequence ID" value="XM_016784701.1"/>
</dbReference>
<feature type="transmembrane region" description="Helical" evidence="5">
    <location>
        <begin position="116"/>
        <end position="134"/>
    </location>
</feature>
<evidence type="ECO:0000256" key="1">
    <source>
        <dbReference type="ARBA" id="ARBA00004173"/>
    </source>
</evidence>
<dbReference type="Proteomes" id="UP000028545">
    <property type="component" value="Unassembled WGS sequence"/>
</dbReference>
<evidence type="ECO:0000313" key="8">
    <source>
        <dbReference type="Proteomes" id="UP000028545"/>
    </source>
</evidence>
<protein>
    <submittedName>
        <fullName evidence="7">Mitochondrial hypoxia responsive domain containing protein</fullName>
    </submittedName>
</protein>
<evidence type="ECO:0000313" key="7">
    <source>
        <dbReference type="EMBL" id="KEZ46018.1"/>
    </source>
</evidence>
<organism evidence="7 8">
    <name type="scientific">Pseudallescheria apiosperma</name>
    <name type="common">Scedosporium apiospermum</name>
    <dbReference type="NCBI Taxonomy" id="563466"/>
    <lineage>
        <taxon>Eukaryota</taxon>
        <taxon>Fungi</taxon>
        <taxon>Dikarya</taxon>
        <taxon>Ascomycota</taxon>
        <taxon>Pezizomycotina</taxon>
        <taxon>Sordariomycetes</taxon>
        <taxon>Hypocreomycetidae</taxon>
        <taxon>Microascales</taxon>
        <taxon>Microascaceae</taxon>
        <taxon>Scedosporium</taxon>
    </lineage>
</organism>
<keyword evidence="3 5" id="KW-1133">Transmembrane helix</keyword>
<dbReference type="PANTHER" id="PTHR28018">
    <property type="entry name" value="RESPIRATORY SUPERCOMPLEX FACTOR 2, MITOCHONDRIAL"/>
    <property type="match status" value="1"/>
</dbReference>
<comment type="caution">
    <text evidence="7">The sequence shown here is derived from an EMBL/GenBank/DDBJ whole genome shotgun (WGS) entry which is preliminary data.</text>
</comment>
<reference evidence="7 8" key="1">
    <citation type="journal article" date="2014" name="Genome Announc.">
        <title>Draft genome sequence of the pathogenic fungus Scedosporium apiospermum.</title>
        <authorList>
            <person name="Vandeputte P."/>
            <person name="Ghamrawi S."/>
            <person name="Rechenmann M."/>
            <person name="Iltis A."/>
            <person name="Giraud S."/>
            <person name="Fleury M."/>
            <person name="Thornton C."/>
            <person name="Delhaes L."/>
            <person name="Meyer W."/>
            <person name="Papon N."/>
            <person name="Bouchara J.P."/>
        </authorList>
    </citation>
    <scope>NUCLEOTIDE SEQUENCE [LARGE SCALE GENOMIC DNA]</scope>
    <source>
        <strain evidence="7 8">IHEM 14462</strain>
    </source>
</reference>
<evidence type="ECO:0000256" key="4">
    <source>
        <dbReference type="ARBA" id="ARBA00023136"/>
    </source>
</evidence>
<evidence type="ECO:0000256" key="5">
    <source>
        <dbReference type="SAM" id="Phobius"/>
    </source>
</evidence>
<dbReference type="Pfam" id="PF04588">
    <property type="entry name" value="HIG_1_N"/>
    <property type="match status" value="1"/>
</dbReference>
<dbReference type="InterPro" id="IPR007667">
    <property type="entry name" value="Hypoxia_induced_domain"/>
</dbReference>
<sequence>MKVISKEEEAAHSKQVLTGGAIGGIIGLGVGGVALAFANRRYASVRNLTVPFKAFLVSSSCTFGLIVNAERYSIAFQKSHDPMHGYKTDAAREIEAALANRTISEKFMDWGRDNRYTIVFSSWLASMGLAFAIVNRSKALTAAQKIVQARVYAQGLTVAVLVVTAIFEMSDAKSGSGRWRTVLVADPNDPEHKKMIEKKIHKEEYEGQDLWKDMVAAEERRIAERKKQQEVEAAGKPKAETL</sequence>
<evidence type="ECO:0000259" key="6">
    <source>
        <dbReference type="PROSITE" id="PS51503"/>
    </source>
</evidence>
<name>A0A084GFA6_PSEDA</name>
<feature type="transmembrane region" description="Helical" evidence="5">
    <location>
        <begin position="16"/>
        <end position="38"/>
    </location>
</feature>
<comment type="subcellular location">
    <subcellularLocation>
        <location evidence="1">Mitochondrion</location>
    </subcellularLocation>
</comment>
<gene>
    <name evidence="7" type="ORF">SAPIO_CDS1424</name>
</gene>
<dbReference type="OMA" id="LWMDMVE"/>
<dbReference type="EMBL" id="JOWA01000055">
    <property type="protein sequence ID" value="KEZ46018.1"/>
    <property type="molecule type" value="Genomic_DNA"/>
</dbReference>